<evidence type="ECO:0000256" key="12">
    <source>
        <dbReference type="ARBA" id="ARBA00024631"/>
    </source>
</evidence>
<feature type="region of interest" description="Disordered" evidence="14">
    <location>
        <begin position="665"/>
        <end position="685"/>
    </location>
</feature>
<accession>A0A2G7FMZ2</accession>
<dbReference type="STRING" id="656916.A0A2G7FMZ2"/>
<keyword evidence="5" id="KW-0813">Transport</keyword>
<feature type="region of interest" description="Disordered" evidence="14">
    <location>
        <begin position="295"/>
        <end position="388"/>
    </location>
</feature>
<evidence type="ECO:0000256" key="11">
    <source>
        <dbReference type="ARBA" id="ARBA00024615"/>
    </source>
</evidence>
<evidence type="ECO:0000256" key="2">
    <source>
        <dbReference type="ARBA" id="ARBA00004623"/>
    </source>
</evidence>
<dbReference type="GO" id="GO:0000045">
    <property type="term" value="P:autophagosome assembly"/>
    <property type="evidence" value="ECO:0007669"/>
    <property type="project" value="TreeGrafter"/>
</dbReference>
<keyword evidence="16" id="KW-1185">Reference proteome</keyword>
<dbReference type="GO" id="GO:0034045">
    <property type="term" value="C:phagophore assembly site membrane"/>
    <property type="evidence" value="ECO:0007669"/>
    <property type="project" value="UniProtKB-SubCell"/>
</dbReference>
<feature type="compositionally biased region" description="Low complexity" evidence="14">
    <location>
        <begin position="303"/>
        <end position="331"/>
    </location>
</feature>
<gene>
    <name evidence="15" type="ORF">AARAC_007913</name>
</gene>
<name>A0A2G7FMZ2_9EURO</name>
<evidence type="ECO:0000256" key="6">
    <source>
        <dbReference type="ARBA" id="ARBA00022824"/>
    </source>
</evidence>
<dbReference type="GO" id="GO:0000422">
    <property type="term" value="P:autophagy of mitochondrion"/>
    <property type="evidence" value="ECO:0007669"/>
    <property type="project" value="TreeGrafter"/>
</dbReference>
<dbReference type="InterPro" id="IPR026849">
    <property type="entry name" value="ATG2"/>
</dbReference>
<feature type="region of interest" description="Disordered" evidence="14">
    <location>
        <begin position="2448"/>
        <end position="2502"/>
    </location>
</feature>
<reference evidence="15 16" key="1">
    <citation type="submission" date="2017-05" db="EMBL/GenBank/DDBJ databases">
        <title>Genome sequence for an aflatoxigenic pathogen of Argentinian peanut, Aspergillus arachidicola.</title>
        <authorList>
            <person name="Moore G."/>
            <person name="Beltz S.B."/>
            <person name="Mack B.M."/>
        </authorList>
    </citation>
    <scope>NUCLEOTIDE SEQUENCE [LARGE SCALE GENOMIC DNA]</scope>
    <source>
        <strain evidence="15 16">CBS 117610</strain>
    </source>
</reference>
<feature type="compositionally biased region" description="Basic and acidic residues" evidence="14">
    <location>
        <begin position="665"/>
        <end position="675"/>
    </location>
</feature>
<comment type="function">
    <text evidence="13">Lipid transfer protein required for autophagosome completion and peroxisome degradation. Tethers the edge of the isolation membrane (IM) to the endoplasmic reticulum (ER) and mediates direct lipid transfer from ER to IM for IM expansion. ATG2 binds to the ER exit site (ERES), which is the membrane source for autophagosome formation, using basic residues in its N-terminal region (NR) and to the expanding edge of the IM through its C-terminal region. The latter binding is assisted by an ATG18-PtdIns3P interaction. ATG2 then extracts phospholipids from the membrane source using its NR and transfers them to ATG9 to the IM through its predicted beta-sheet-rich structure for membrane expansion.</text>
</comment>
<dbReference type="GO" id="GO:0061908">
    <property type="term" value="C:phagophore"/>
    <property type="evidence" value="ECO:0007669"/>
    <property type="project" value="TreeGrafter"/>
</dbReference>
<comment type="subcellular location">
    <subcellularLocation>
        <location evidence="1">Endoplasmic reticulum membrane</location>
        <topology evidence="1">Peripheral membrane protein</topology>
    </subcellularLocation>
    <subcellularLocation>
        <location evidence="2">Preautophagosomal structure membrane</location>
        <topology evidence="2">Peripheral membrane protein</topology>
    </subcellularLocation>
</comment>
<feature type="compositionally biased region" description="Basic and acidic residues" evidence="14">
    <location>
        <begin position="343"/>
        <end position="354"/>
    </location>
</feature>
<feature type="region of interest" description="Disordered" evidence="14">
    <location>
        <begin position="109"/>
        <end position="137"/>
    </location>
</feature>
<feature type="region of interest" description="Disordered" evidence="14">
    <location>
        <begin position="1288"/>
        <end position="1308"/>
    </location>
</feature>
<evidence type="ECO:0000256" key="1">
    <source>
        <dbReference type="ARBA" id="ARBA00004406"/>
    </source>
</evidence>
<dbReference type="GO" id="GO:0061709">
    <property type="term" value="P:reticulophagy"/>
    <property type="evidence" value="ECO:0007669"/>
    <property type="project" value="TreeGrafter"/>
</dbReference>
<evidence type="ECO:0000256" key="9">
    <source>
        <dbReference type="ARBA" id="ARBA00023136"/>
    </source>
</evidence>
<evidence type="ECO:0000256" key="5">
    <source>
        <dbReference type="ARBA" id="ARBA00022448"/>
    </source>
</evidence>
<evidence type="ECO:0000313" key="16">
    <source>
        <dbReference type="Proteomes" id="UP000231358"/>
    </source>
</evidence>
<evidence type="ECO:0000256" key="14">
    <source>
        <dbReference type="SAM" id="MobiDB-lite"/>
    </source>
</evidence>
<keyword evidence="8" id="KW-0445">Lipid transport</keyword>
<dbReference type="GO" id="GO:0005789">
    <property type="term" value="C:endoplasmic reticulum membrane"/>
    <property type="evidence" value="ECO:0007669"/>
    <property type="project" value="UniProtKB-SubCell"/>
</dbReference>
<feature type="compositionally biased region" description="Low complexity" evidence="14">
    <location>
        <begin position="2182"/>
        <end position="2194"/>
    </location>
</feature>
<protein>
    <recommendedName>
        <fullName evidence="4">Autophagy-related protein 2</fullName>
    </recommendedName>
</protein>
<keyword evidence="6" id="KW-0256">Endoplasmic reticulum</keyword>
<dbReference type="EMBL" id="NEXV01000571">
    <property type="protein sequence ID" value="PIG81161.1"/>
    <property type="molecule type" value="Genomic_DNA"/>
</dbReference>
<feature type="compositionally biased region" description="Low complexity" evidence="14">
    <location>
        <begin position="510"/>
        <end position="523"/>
    </location>
</feature>
<comment type="similarity">
    <text evidence="3">Belongs to the ATG2 family.</text>
</comment>
<feature type="region of interest" description="Disordered" evidence="14">
    <location>
        <begin position="508"/>
        <end position="532"/>
    </location>
</feature>
<evidence type="ECO:0000256" key="13">
    <source>
        <dbReference type="ARBA" id="ARBA00025269"/>
    </source>
</evidence>
<feature type="region of interest" description="Disordered" evidence="14">
    <location>
        <begin position="2170"/>
        <end position="2194"/>
    </location>
</feature>
<keyword evidence="9" id="KW-0472">Membrane</keyword>
<feature type="compositionally biased region" description="Polar residues" evidence="14">
    <location>
        <begin position="160"/>
        <end position="170"/>
    </location>
</feature>
<dbReference type="PANTHER" id="PTHR13190:SF1">
    <property type="entry name" value="AUTOPHAGY-RELATED 2, ISOFORM A"/>
    <property type="match status" value="1"/>
</dbReference>
<keyword evidence="7" id="KW-0072">Autophagy</keyword>
<organism evidence="15 16">
    <name type="scientific">Aspergillus arachidicola</name>
    <dbReference type="NCBI Taxonomy" id="656916"/>
    <lineage>
        <taxon>Eukaryota</taxon>
        <taxon>Fungi</taxon>
        <taxon>Dikarya</taxon>
        <taxon>Ascomycota</taxon>
        <taxon>Pezizomycotina</taxon>
        <taxon>Eurotiomycetes</taxon>
        <taxon>Eurotiomycetidae</taxon>
        <taxon>Eurotiales</taxon>
        <taxon>Aspergillaceae</taxon>
        <taxon>Aspergillus</taxon>
        <taxon>Aspergillus subgen. Circumdati</taxon>
    </lineage>
</organism>
<sequence length="2502" mass="275690">MAYFLPSFFQKRLLRYALSRLELVDTEALDLDSLGIRWGQRSTVELRDIGLRLEKLATLLHLPPSSELLSARVQFLKLTVPADIYSSGIICEASGIDVHLRLLLEETRRAETHDSTTDQKTSGRVGPGSGDEQILPNPTDLAESFLQAEPKEEKEELQAAISSQSQVLQHTSTSSSDDEEELGLGNETVSLPSFVAAFLKGVVDRLQVQVDDISIRVDVETKQEGSSKRHPEEKPDLITGLLSVRQVSMGAVSTHSKSGEASSSEGKRLVSLSDINLALISEPVVFSNYSRFAAPASPSTPVQSKSSRPPSRAQSPSPETSSESSLALAMTRSTIFEPPQDLTRQELEEQHTPRLEGSVYTYDGRFSDADTEDGNRSYGSLEDSRQFEDDEKLLDNPAYLDSVIDYQFQDDDPERLDDMQTRGDELFRRSRDAPRSQSPEHTTELTDQPNHPEGALIPLNDRHELEVERLPSHQRFLEVPEAITEPGSSGLAPEEDFRLGYKQQLPLVCAPSSEPDSSGSASESLKEGELSESRLFSNEEAQSMYMSAISQGSTSHSFIPNIPGAWDSPESTYVRDTSFHETPTAMEQDAYSEQDEAITTPKLTAREEIYLSHASSIDNLQKTKTGTTGRESIQTSPGFNRLTDVAKRFVSVDKVLIWIPSVNHEKVPGDSKSAPHQEMSSDGLKDSTAYLQDSVIDDDLLASRIHSFPGDRSGANDPSSPREGVDHKAPGYYEKTEHDAGFSSERDEATVEIHSAEVQFDIAIGWLVIKIGKRIVNAFGHDDGEPPKKHNSPEQVQPKESFRLILNKFSVKFVEHVPGHANSFGESRQYSPTFFGLMHEDIVLQTTASGLKAHFSSTNDQTKLRLDITKFTLGVASEDLISFNHDLKMRESMRDVLSPMHGDISLSMNKSLESARIHVTTLPLHLNLNIQRLEEVVGWIGGLSTILELGSSISSASGAKTPKKDPPKRPRGVHFEAPPSPEKPPQDTSLSWKVNARIGGVALNIVGESHCLKLRTTAIKVVSRFEGVGVQIDKAKLSGPLPLDDSKDAPAKINLSNIRVEYLFAPKEVDLDRLLSLITPSKDKYDEDDDIMLDTLFRQRRQGSVLRTTIAGANIMISRITDFDSLPQLGDELSRLSNVAKYLPEDDRPGLLTLNLIRDFEAQVNVGGKVGDITARLKNAEVAYISIPSLVAAQVGSAMVLRNGTEELLGEALPLSAEQRSGQIPHPMLMARFIADEMEPTIKVKMHNLRAEYTVPAAIAFLGLNESSTTSDVAANMAQSIGNLAELQPSKESQSAIKQGSPKSPVRPTKLALALRDCVIGLNPRGSEAKGLVVLTNANFSGAMDDGASSEATLDLRKASIMIIDDVRNMGNTDDSHRRNSTAPPTNQVQSFIDMGFVTVSSISSATASVKLLRSGEDGTQSLDVELRDDLLILETCADSTQTLISIVNGLQPPTPPSVTKKYRTEVLPLQDMLASFSGDAFALNSSSGLEGVSETAGDSAENFQDKEGHIEDEVEYVSDFYPAKPTTGAGSLHEAMTASGSNELLDSFHSQYYVSSSISDLEFRDDHFATQSAVGGTAHRWDSTENTYGLSDDTKLQKSPLRIRVRDAHVIWNLFDGYDWQRTRDTISKAVKDVERKATDRRARANRASPSFDEDEESVIGDCLFNSIYIGIPANKDPRELRSDINRNIDDLVSETGSYATTTTVTGATVRQSQSPSFRKKLRLSRSKYHKMTFELKGICADLVVFPPGSGETQSSLDVRVNDLEIFDHVPTSTWKKFATYMHEVGEKESGTSMVHLEILTVRPVPELAASEIVLKATLLPLRLHVDQDALDFLCRFFEFRDDSAPVPSAPQDIPFLQRVEINAVPVKLDFKPKRVDYTGLRSGRTTEFMNFFVLDGADMVMRHVIIYGVSGFDKLGQTLNDIWMPDIKRNQLPGVLAGLAPIRSLVNVGGGVKDLVVVPMREYRKDGRIVRSIQKGALAFAKTTSNELVKLGAKLAIGTQTVLQGAEDLLTSPNTQLASAEEELGDEEEAKKISLYADQPVDAIVAVPGEVVESGSAKAAAKAVWKRAPTVILRPAIGVSKAVGQTLLGAGNTLDPSNRRKMEDSASLNTMCMPGNRSLHEYRQYLSSCDSATSDSPDIKKLRRKNAALNLNQSQMSLDDHYEYPFSVSSAASSPPPLSPSQSPSALSEQPESLDGFLRMGYHRHISPVDQCLLADLAPGTPSSVDDHICLTQNPHKILDTFRDRLERYPDPDPKPIPRNPPASIHSHTKRYSDSMLLNIKKPTTTIIHQGTSFEILNPHESLHFARIVSYIEDVDSFSTGHNRDSYISFTEDTVIIESDPWSYNPPLQPHTHTQTHAEEAFEDENRKSQLDIGDTQGLHHHLMPSINELLEETTLNMTCYLASKPRECASPTNESDIGEPGDPVYDDNHPMSLHDGLWQFDIGIDPATKPPSNEQTMTPRTEIKLHRRPTRRSTASRKRRGPLRKLYGLFRRKTSKQAK</sequence>
<evidence type="ECO:0000313" key="15">
    <source>
        <dbReference type="EMBL" id="PIG81161.1"/>
    </source>
</evidence>
<feature type="region of interest" description="Disordered" evidence="14">
    <location>
        <begin position="706"/>
        <end position="744"/>
    </location>
</feature>
<evidence type="ECO:0000256" key="10">
    <source>
        <dbReference type="ARBA" id="ARBA00024479"/>
    </source>
</evidence>
<proteinExistence type="inferred from homology"/>
<feature type="compositionally biased region" description="Basic residues" evidence="14">
    <location>
        <begin position="2468"/>
        <end position="2486"/>
    </location>
</feature>
<feature type="compositionally biased region" description="Polar residues" evidence="14">
    <location>
        <begin position="1290"/>
        <end position="1302"/>
    </location>
</feature>
<comment type="catalytic activity">
    <reaction evidence="10">
        <text>a 1,2-diacyl-sn-glycero-3-phospho-L-serine(in) = a 1,2-diacyl-sn-glycero-3-phospho-L-serine(out)</text>
        <dbReference type="Rhea" id="RHEA:38663"/>
        <dbReference type="ChEBI" id="CHEBI:57262"/>
    </reaction>
</comment>
<dbReference type="PANTHER" id="PTHR13190">
    <property type="entry name" value="AUTOPHAGY-RELATED 2, ISOFORM A"/>
    <property type="match status" value="1"/>
</dbReference>
<dbReference type="GO" id="GO:0006869">
    <property type="term" value="P:lipid transport"/>
    <property type="evidence" value="ECO:0007669"/>
    <property type="project" value="UniProtKB-KW"/>
</dbReference>
<feature type="compositionally biased region" description="Basic and acidic residues" evidence="14">
    <location>
        <begin position="723"/>
        <end position="744"/>
    </location>
</feature>
<dbReference type="GO" id="GO:0034727">
    <property type="term" value="P:piecemeal microautophagy of the nucleus"/>
    <property type="evidence" value="ECO:0007669"/>
    <property type="project" value="TreeGrafter"/>
</dbReference>
<dbReference type="GO" id="GO:0061723">
    <property type="term" value="P:glycophagy"/>
    <property type="evidence" value="ECO:0007669"/>
    <property type="project" value="TreeGrafter"/>
</dbReference>
<comment type="catalytic activity">
    <reaction evidence="12">
        <text>a 1,2-diacyl-sn-glycero-3-phosphocholine(in) = a 1,2-diacyl-sn-glycero-3-phosphocholine(out)</text>
        <dbReference type="Rhea" id="RHEA:38571"/>
        <dbReference type="ChEBI" id="CHEBI:57643"/>
    </reaction>
</comment>
<dbReference type="GO" id="GO:0032266">
    <property type="term" value="F:phosphatidylinositol-3-phosphate binding"/>
    <property type="evidence" value="ECO:0007669"/>
    <property type="project" value="TreeGrafter"/>
</dbReference>
<feature type="compositionally biased region" description="Basic residues" evidence="14">
    <location>
        <begin position="2493"/>
        <end position="2502"/>
    </location>
</feature>
<comment type="caution">
    <text evidence="15">The sequence shown here is derived from an EMBL/GenBank/DDBJ whole genome shotgun (WGS) entry which is preliminary data.</text>
</comment>
<feature type="region of interest" description="Disordered" evidence="14">
    <location>
        <begin position="427"/>
        <end position="456"/>
    </location>
</feature>
<comment type="catalytic activity">
    <reaction evidence="11">
        <text>a 1,2-diacyl-sn-glycero-3-phosphoethanolamine(in) = a 1,2-diacyl-sn-glycero-3-phosphoethanolamine(out)</text>
        <dbReference type="Rhea" id="RHEA:38895"/>
        <dbReference type="ChEBI" id="CHEBI:64612"/>
    </reaction>
</comment>
<dbReference type="Pfam" id="PF13329">
    <property type="entry name" value="ATG2_CAD"/>
    <property type="match status" value="1"/>
</dbReference>
<evidence type="ECO:0000256" key="7">
    <source>
        <dbReference type="ARBA" id="ARBA00023006"/>
    </source>
</evidence>
<evidence type="ECO:0000256" key="4">
    <source>
        <dbReference type="ARBA" id="ARBA00018070"/>
    </source>
</evidence>
<feature type="compositionally biased region" description="Polar residues" evidence="14">
    <location>
        <begin position="2453"/>
        <end position="2462"/>
    </location>
</feature>
<dbReference type="GO" id="GO:0043495">
    <property type="term" value="F:protein-membrane adaptor activity"/>
    <property type="evidence" value="ECO:0007669"/>
    <property type="project" value="TreeGrafter"/>
</dbReference>
<dbReference type="Proteomes" id="UP000231358">
    <property type="component" value="Unassembled WGS sequence"/>
</dbReference>
<feature type="compositionally biased region" description="Polar residues" evidence="14">
    <location>
        <begin position="435"/>
        <end position="449"/>
    </location>
</feature>
<evidence type="ECO:0000256" key="8">
    <source>
        <dbReference type="ARBA" id="ARBA00023055"/>
    </source>
</evidence>
<evidence type="ECO:0000256" key="3">
    <source>
        <dbReference type="ARBA" id="ARBA00009714"/>
    </source>
</evidence>
<feature type="region of interest" description="Disordered" evidence="14">
    <location>
        <begin position="159"/>
        <end position="183"/>
    </location>
</feature>
<feature type="region of interest" description="Disordered" evidence="14">
    <location>
        <begin position="955"/>
        <end position="989"/>
    </location>
</feature>